<evidence type="ECO:0000256" key="1">
    <source>
        <dbReference type="SAM" id="Phobius"/>
    </source>
</evidence>
<evidence type="ECO:0000313" key="3">
    <source>
        <dbReference type="EMBL" id="GHO91064.1"/>
    </source>
</evidence>
<dbReference type="PANTHER" id="PTHR47197:SF3">
    <property type="entry name" value="DIHYDRO-HEME D1 DEHYDROGENASE"/>
    <property type="match status" value="1"/>
</dbReference>
<keyword evidence="1" id="KW-1133">Transmembrane helix</keyword>
<gene>
    <name evidence="3" type="ORF">KSF_011120</name>
</gene>
<dbReference type="InterPro" id="IPR015943">
    <property type="entry name" value="WD40/YVTN_repeat-like_dom_sf"/>
</dbReference>
<keyword evidence="4" id="KW-1185">Reference proteome</keyword>
<keyword evidence="1" id="KW-0812">Transmembrane</keyword>
<dbReference type="AlphaFoldDB" id="A0A8J3I8Z0"/>
<dbReference type="SUPFAM" id="SSF50974">
    <property type="entry name" value="Nitrous oxide reductase, N-terminal domain"/>
    <property type="match status" value="1"/>
</dbReference>
<dbReference type="PANTHER" id="PTHR47197">
    <property type="entry name" value="PROTEIN NIRF"/>
    <property type="match status" value="1"/>
</dbReference>
<comment type="caution">
    <text evidence="3">The sequence shown here is derived from an EMBL/GenBank/DDBJ whole genome shotgun (WGS) entry which is preliminary data.</text>
</comment>
<feature type="chain" id="PRO_5035169660" description="YncE family protein" evidence="2">
    <location>
        <begin position="32"/>
        <end position="398"/>
    </location>
</feature>
<organism evidence="3 4">
    <name type="scientific">Reticulibacter mediterranei</name>
    <dbReference type="NCBI Taxonomy" id="2778369"/>
    <lineage>
        <taxon>Bacteria</taxon>
        <taxon>Bacillati</taxon>
        <taxon>Chloroflexota</taxon>
        <taxon>Ktedonobacteria</taxon>
        <taxon>Ktedonobacterales</taxon>
        <taxon>Reticulibacteraceae</taxon>
        <taxon>Reticulibacter</taxon>
    </lineage>
</organism>
<keyword evidence="1" id="KW-0472">Membrane</keyword>
<accession>A0A8J3I8Z0</accession>
<dbReference type="InterPro" id="IPR011045">
    <property type="entry name" value="N2O_reductase_N"/>
</dbReference>
<evidence type="ECO:0008006" key="5">
    <source>
        <dbReference type="Google" id="ProtNLM"/>
    </source>
</evidence>
<dbReference type="Proteomes" id="UP000597444">
    <property type="component" value="Unassembled WGS sequence"/>
</dbReference>
<evidence type="ECO:0000313" key="4">
    <source>
        <dbReference type="Proteomes" id="UP000597444"/>
    </source>
</evidence>
<evidence type="ECO:0000256" key="2">
    <source>
        <dbReference type="SAM" id="SignalP"/>
    </source>
</evidence>
<name>A0A8J3I8Z0_9CHLR</name>
<dbReference type="RefSeq" id="WP_220201984.1">
    <property type="nucleotide sequence ID" value="NZ_BNJK01000001.1"/>
</dbReference>
<protein>
    <recommendedName>
        <fullName evidence="5">YncE family protein</fullName>
    </recommendedName>
</protein>
<reference evidence="3" key="1">
    <citation type="submission" date="2020-10" db="EMBL/GenBank/DDBJ databases">
        <title>Taxonomic study of unclassified bacteria belonging to the class Ktedonobacteria.</title>
        <authorList>
            <person name="Yabe S."/>
            <person name="Wang C.M."/>
            <person name="Zheng Y."/>
            <person name="Sakai Y."/>
            <person name="Cavaletti L."/>
            <person name="Monciardini P."/>
            <person name="Donadio S."/>
        </authorList>
    </citation>
    <scope>NUCLEOTIDE SEQUENCE</scope>
    <source>
        <strain evidence="3">ID150040</strain>
    </source>
</reference>
<proteinExistence type="predicted"/>
<feature type="signal peptide" evidence="2">
    <location>
        <begin position="1"/>
        <end position="31"/>
    </location>
</feature>
<dbReference type="InterPro" id="IPR051200">
    <property type="entry name" value="Host-pathogen_enzymatic-act"/>
</dbReference>
<sequence>MQPRIKRWYRTMLSLLIATTFLALLPSHTHADGGAPNLAYVSGTAQDISVIDVGLSKVIATIPTVGKPDTILLSLDGSFLYISQPEVHQVSILATYTKRIICTAHLPGKPGLLALDSSTNILYAAGSGASQVSAIDAHTCALRHVFATDSSVYGLAIATEGGGPSNTRQLWVSENDKIAVFDAQTGQSLAQIPIPGGPQYLTTPPSSTVYATTRQGSIYAIGLKTHITRQLLTGGPFGPMDYDAITGEIYVPDQKNSQLAVLSKVDPTDPKQPKQPNRTIHTPVTPESVAITNDGQLGFVALHNGTVAMLDVPARQFVSTITVGGLPHFIITGVYPPTIAKPTPPARGQEAGTSEPWWSQLPAWVSTSIFIVYLIVCLSLTVIFVILLRRILKNRQQK</sequence>
<feature type="transmembrane region" description="Helical" evidence="1">
    <location>
        <begin position="363"/>
        <end position="388"/>
    </location>
</feature>
<dbReference type="Gene3D" id="2.130.10.10">
    <property type="entry name" value="YVTN repeat-like/Quinoprotein amine dehydrogenase"/>
    <property type="match status" value="2"/>
</dbReference>
<dbReference type="EMBL" id="BNJK01000001">
    <property type="protein sequence ID" value="GHO91064.1"/>
    <property type="molecule type" value="Genomic_DNA"/>
</dbReference>
<keyword evidence="2" id="KW-0732">Signal</keyword>